<organism evidence="3 4">
    <name type="scientific">Phascolarctobacterium succinatutens CAG:287</name>
    <dbReference type="NCBI Taxonomy" id="1263101"/>
    <lineage>
        <taxon>Bacteria</taxon>
        <taxon>Bacillati</taxon>
        <taxon>Bacillota</taxon>
        <taxon>Negativicutes</taxon>
        <taxon>Acidaminococcales</taxon>
        <taxon>Acidaminococcaceae</taxon>
        <taxon>Phascolarctobacterium</taxon>
    </lineage>
</organism>
<dbReference type="Pfam" id="PF12773">
    <property type="entry name" value="DZR"/>
    <property type="match status" value="1"/>
</dbReference>
<evidence type="ECO:0000313" key="4">
    <source>
        <dbReference type="Proteomes" id="UP000014937"/>
    </source>
</evidence>
<evidence type="ECO:0000313" key="3">
    <source>
        <dbReference type="EMBL" id="CDD09901.1"/>
    </source>
</evidence>
<dbReference type="RefSeq" id="WP_021720748.1">
    <property type="nucleotide sequence ID" value="NZ_FR892812.1"/>
</dbReference>
<comment type="caution">
    <text evidence="3">The sequence shown here is derived from an EMBL/GenBank/DDBJ whole genome shotgun (WGS) entry which is preliminary data.</text>
</comment>
<evidence type="ECO:0008006" key="5">
    <source>
        <dbReference type="Google" id="ProtNLM"/>
    </source>
</evidence>
<feature type="domain" description="SPFH" evidence="2">
    <location>
        <begin position="25"/>
        <end position="228"/>
    </location>
</feature>
<dbReference type="PANTHER" id="PTHR37826">
    <property type="entry name" value="FLOTILLIN BAND_7_5 DOMAIN PROTEIN"/>
    <property type="match status" value="1"/>
</dbReference>
<dbReference type="CDD" id="cd03408">
    <property type="entry name" value="SPFH_like_u1"/>
    <property type="match status" value="1"/>
</dbReference>
<gene>
    <name evidence="3" type="ORF">BN587_01709</name>
</gene>
<dbReference type="InterPro" id="IPR025874">
    <property type="entry name" value="DZR"/>
</dbReference>
<sequence length="355" mass="39975">MPILNRIKFDGTHNNEPWLIYKWEKEDIILGSQLIVGPGQEAIFVKNGQAQDVFLPGTYTLSSGNLPFLGKLIKFPFGSQTPFAAEVYFINKTENRNMTWGTSTPFIIEDPKYNIFLSLRAFGSYVISINDSRVFLNKLIGSLNLDSGFNHITVNKCFSGIVNMHIKEIVARFVNQKKISFLDITGYYTEIANELFQIIEEDFSDYGIRLLDFYIESISPLKEEIAKLQKYKEELALGDAFYTKRRSFDVLEKMADSQIGDYAGIGMGLGAGMMVGSVTNQAMEQIASNIRIQANDTGNNKHCIHCGRELPIDALFCSYCGTKQNTQEKMYCMNCGNELVPNAQFCSKCGCKVNK</sequence>
<dbReference type="EMBL" id="CBGL010000017">
    <property type="protein sequence ID" value="CDD09901.1"/>
    <property type="molecule type" value="Genomic_DNA"/>
</dbReference>
<name>R6X0R9_9FIRM</name>
<proteinExistence type="predicted"/>
<reference evidence="3" key="1">
    <citation type="submission" date="2012-11" db="EMBL/GenBank/DDBJ databases">
        <title>Dependencies among metagenomic species, viruses, plasmids and units of genetic variation.</title>
        <authorList>
            <person name="Nielsen H.B."/>
            <person name="Almeida M."/>
            <person name="Juncker A.S."/>
            <person name="Rasmussen S."/>
            <person name="Li J."/>
            <person name="Sunagawa S."/>
            <person name="Plichta D."/>
            <person name="Gautier L."/>
            <person name="Le Chatelier E."/>
            <person name="Peletier E."/>
            <person name="Bonde I."/>
            <person name="Nielsen T."/>
            <person name="Manichanh C."/>
            <person name="Arumugam M."/>
            <person name="Batto J."/>
            <person name="Santos M.B.Q.D."/>
            <person name="Blom N."/>
            <person name="Borruel N."/>
            <person name="Burgdorf K.S."/>
            <person name="Boumezbeur F."/>
            <person name="Casellas F."/>
            <person name="Dore J."/>
            <person name="Guarner F."/>
            <person name="Hansen T."/>
            <person name="Hildebrand F."/>
            <person name="Kaas R.S."/>
            <person name="Kennedy S."/>
            <person name="Kristiansen K."/>
            <person name="Kultima J.R."/>
            <person name="Leonard P."/>
            <person name="Levenez F."/>
            <person name="Lund O."/>
            <person name="Moumen B."/>
            <person name="Le Paslier D."/>
            <person name="Pons N."/>
            <person name="Pedersen O."/>
            <person name="Prifti E."/>
            <person name="Qin J."/>
            <person name="Raes J."/>
            <person name="Tap J."/>
            <person name="Tims S."/>
            <person name="Ussery D.W."/>
            <person name="Yamada T."/>
            <person name="MetaHit consortium"/>
            <person name="Renault P."/>
            <person name="Sicheritz-Ponten T."/>
            <person name="Bork P."/>
            <person name="Wang J."/>
            <person name="Brunak S."/>
            <person name="Ehrlich S.D."/>
        </authorList>
    </citation>
    <scope>NUCLEOTIDE SEQUENCE [LARGE SCALE GENOMIC DNA]</scope>
</reference>
<feature type="domain" description="DZANK-type" evidence="1">
    <location>
        <begin position="303"/>
        <end position="350"/>
    </location>
</feature>
<protein>
    <recommendedName>
        <fullName evidence="5">SPFH domain-containing protein</fullName>
    </recommendedName>
</protein>
<dbReference type="HOGENOM" id="CLU_037108_1_0_9"/>
<accession>R6X0R9</accession>
<dbReference type="InterPro" id="IPR033880">
    <property type="entry name" value="SPFH_YdjI"/>
</dbReference>
<dbReference type="AlphaFoldDB" id="R6X0R9"/>
<evidence type="ECO:0000259" key="1">
    <source>
        <dbReference type="Pfam" id="PF12773"/>
    </source>
</evidence>
<evidence type="ECO:0000259" key="2">
    <source>
        <dbReference type="Pfam" id="PF13421"/>
    </source>
</evidence>
<dbReference type="PANTHER" id="PTHR37826:SF2">
    <property type="entry name" value="ZINC-RIBBON DOMAIN-CONTAINING PROTEIN"/>
    <property type="match status" value="1"/>
</dbReference>
<dbReference type="Proteomes" id="UP000014937">
    <property type="component" value="Unassembled WGS sequence"/>
</dbReference>
<dbReference type="Pfam" id="PF13421">
    <property type="entry name" value="Band_7_1"/>
    <property type="match status" value="1"/>
</dbReference>